<accession>A0AA86PXL9</accession>
<comment type="caution">
    <text evidence="1">The sequence shown here is derived from an EMBL/GenBank/DDBJ whole genome shotgun (WGS) entry which is preliminary data.</text>
</comment>
<gene>
    <name evidence="1" type="ORF">HINF_LOCUS33657</name>
    <name evidence="2" type="ORF">HINF_LOCUS51660</name>
</gene>
<protein>
    <submittedName>
        <fullName evidence="2">Hypothetical_protein</fullName>
    </submittedName>
</protein>
<evidence type="ECO:0000313" key="2">
    <source>
        <dbReference type="EMBL" id="CAL6065064.1"/>
    </source>
</evidence>
<dbReference type="EMBL" id="CAXDID020000253">
    <property type="protein sequence ID" value="CAL6065064.1"/>
    <property type="molecule type" value="Genomic_DNA"/>
</dbReference>
<organism evidence="1">
    <name type="scientific">Hexamita inflata</name>
    <dbReference type="NCBI Taxonomy" id="28002"/>
    <lineage>
        <taxon>Eukaryota</taxon>
        <taxon>Metamonada</taxon>
        <taxon>Diplomonadida</taxon>
        <taxon>Hexamitidae</taxon>
        <taxon>Hexamitinae</taxon>
        <taxon>Hexamita</taxon>
    </lineage>
</organism>
<name>A0AA86PXL9_9EUKA</name>
<reference evidence="2 3" key="2">
    <citation type="submission" date="2024-07" db="EMBL/GenBank/DDBJ databases">
        <authorList>
            <person name="Akdeniz Z."/>
        </authorList>
    </citation>
    <scope>NUCLEOTIDE SEQUENCE [LARGE SCALE GENOMIC DNA]</scope>
</reference>
<dbReference type="Proteomes" id="UP001642409">
    <property type="component" value="Unassembled WGS sequence"/>
</dbReference>
<dbReference type="AlphaFoldDB" id="A0AA86PXL9"/>
<reference evidence="1" key="1">
    <citation type="submission" date="2023-06" db="EMBL/GenBank/DDBJ databases">
        <authorList>
            <person name="Kurt Z."/>
        </authorList>
    </citation>
    <scope>NUCLEOTIDE SEQUENCE</scope>
</reference>
<sequence>MFYYTQNGGDMCISTNKGENECQNNLSQFYGKNFNSIIIDGNSQSEFVLRSYRSNIDKIEIRNCVINLDEAMGYFQYVTFYYCKFYGNLNDKFHAISFDFTGGLKLSSLSGGDIEIINIKCSTQQNNTINQVDFDGTEQMTNLNSLTLSYCYADLSKFIGTWKIVEFLNCGFRQQLTCAFKSDYMKIESFDEYALCAFTNYNFNHISLKFQYCIFNPMFLKQNKWKSIDLIFELCTIDLEQLHGQFNIFEAQWCHFQNSLTSQFCCDQIRFIQCGLDSNTYNKTVYSTNIIQQIKCNSVYIQGNAVVEHLPNAKELSLQNCKVSLKNQIINLEKLTLVECELINLGASQVPSLKELLYQNSSQKSHEIEKPLRYLIEMNSKSQRRNNKQVKDIEVKLKKRDRITKKINGLNCEIEFCIQLINNNYCLGYE</sequence>
<evidence type="ECO:0000313" key="1">
    <source>
        <dbReference type="EMBL" id="CAI9946012.1"/>
    </source>
</evidence>
<proteinExistence type="predicted"/>
<dbReference type="EMBL" id="CATOUU010000755">
    <property type="protein sequence ID" value="CAI9946012.1"/>
    <property type="molecule type" value="Genomic_DNA"/>
</dbReference>
<evidence type="ECO:0000313" key="3">
    <source>
        <dbReference type="Proteomes" id="UP001642409"/>
    </source>
</evidence>
<keyword evidence="3" id="KW-1185">Reference proteome</keyword>